<evidence type="ECO:0000313" key="2">
    <source>
        <dbReference type="EMBL" id="MBX0305156.1"/>
    </source>
</evidence>
<comment type="caution">
    <text evidence="2">The sequence shown here is derived from an EMBL/GenBank/DDBJ whole genome shotgun (WGS) entry which is preliminary data.</text>
</comment>
<name>A0A8J8C924_9EURY</name>
<feature type="transmembrane region" description="Helical" evidence="1">
    <location>
        <begin position="78"/>
        <end position="99"/>
    </location>
</feature>
<sequence>MVLDVRRALQTGYDDLTSRTGRKVLAVLLVFNLVYSGVVTSFREDLLVVLRGSGYRTPRTIGIESQVGWELLQFELPLWILAPLAVLAVFAGEAIRFWAIQQFADLSLRSPPDPVKRLPVFLAVAGGFTLLVFGLTEVVPLLWAPSGVEAMARTTQAVSVVSLLLVGVTVYLRQELALTEAGAREAVRKSVRRFLTEPVPILGLLALLGLGGALVGLAPMVASYLGLAGNATVTQVGELVHVALGTVLSTFSIAAVTDAYVQIRGGKFR</sequence>
<organism evidence="2 3">
    <name type="scientific">Haloarcula salinisoli</name>
    <dbReference type="NCBI Taxonomy" id="2487746"/>
    <lineage>
        <taxon>Archaea</taxon>
        <taxon>Methanobacteriati</taxon>
        <taxon>Methanobacteriota</taxon>
        <taxon>Stenosarchaea group</taxon>
        <taxon>Halobacteria</taxon>
        <taxon>Halobacteriales</taxon>
        <taxon>Haloarculaceae</taxon>
        <taxon>Haloarcula</taxon>
    </lineage>
</organism>
<keyword evidence="1" id="KW-0812">Transmembrane</keyword>
<reference evidence="2" key="1">
    <citation type="submission" date="2021-06" db="EMBL/GenBank/DDBJ databases">
        <title>Halomicroarcula sp. F24A a new haloarchaeum isolated from saline soil.</title>
        <authorList>
            <person name="Duran-Viseras A."/>
            <person name="Sanchez-Porro C."/>
            <person name="Ventosa A."/>
        </authorList>
    </citation>
    <scope>NUCLEOTIDE SEQUENCE</scope>
    <source>
        <strain evidence="2">F24A</strain>
    </source>
</reference>
<evidence type="ECO:0000256" key="1">
    <source>
        <dbReference type="SAM" id="Phobius"/>
    </source>
</evidence>
<gene>
    <name evidence="2" type="ORF">EGD98_15915</name>
</gene>
<feature type="transmembrane region" description="Helical" evidence="1">
    <location>
        <begin position="120"/>
        <end position="143"/>
    </location>
</feature>
<keyword evidence="1" id="KW-1133">Transmembrane helix</keyword>
<keyword evidence="3" id="KW-1185">Reference proteome</keyword>
<feature type="transmembrane region" description="Helical" evidence="1">
    <location>
        <begin position="155"/>
        <end position="173"/>
    </location>
</feature>
<feature type="transmembrane region" description="Helical" evidence="1">
    <location>
        <begin position="194"/>
        <end position="227"/>
    </location>
</feature>
<keyword evidence="1" id="KW-0472">Membrane</keyword>
<evidence type="ECO:0000313" key="3">
    <source>
        <dbReference type="Proteomes" id="UP000783863"/>
    </source>
</evidence>
<proteinExistence type="predicted"/>
<dbReference type="EMBL" id="RKLQ01000002">
    <property type="protein sequence ID" value="MBX0305156.1"/>
    <property type="molecule type" value="Genomic_DNA"/>
</dbReference>
<dbReference type="Proteomes" id="UP000783863">
    <property type="component" value="Unassembled WGS sequence"/>
</dbReference>
<protein>
    <submittedName>
        <fullName evidence="2">Uncharacterized protein</fullName>
    </submittedName>
</protein>
<feature type="transmembrane region" description="Helical" evidence="1">
    <location>
        <begin position="24"/>
        <end position="42"/>
    </location>
</feature>
<dbReference type="RefSeq" id="WP_220589345.1">
    <property type="nucleotide sequence ID" value="NZ_RKLQ01000002.1"/>
</dbReference>
<dbReference type="AlphaFoldDB" id="A0A8J8C924"/>
<accession>A0A8J8C924</accession>
<feature type="transmembrane region" description="Helical" evidence="1">
    <location>
        <begin position="239"/>
        <end position="261"/>
    </location>
</feature>